<dbReference type="Proteomes" id="UP000051574">
    <property type="component" value="Unassembled WGS sequence"/>
</dbReference>
<evidence type="ECO:0000256" key="3">
    <source>
        <dbReference type="ARBA" id="ARBA00023157"/>
    </source>
</evidence>
<dbReference type="CDD" id="cd00063">
    <property type="entry name" value="FN3"/>
    <property type="match status" value="1"/>
</dbReference>
<dbReference type="Gene3D" id="2.60.40.10">
    <property type="entry name" value="Immunoglobulins"/>
    <property type="match status" value="4"/>
</dbReference>
<dbReference type="EMBL" id="LJIG01001644">
    <property type="protein sequence ID" value="KRT85296.1"/>
    <property type="molecule type" value="Genomic_DNA"/>
</dbReference>
<dbReference type="PANTHER" id="PTHR23278:SF19">
    <property type="entry name" value="OBSCURIN"/>
    <property type="match status" value="1"/>
</dbReference>
<dbReference type="OrthoDB" id="5843397at2759"/>
<evidence type="ECO:0000256" key="1">
    <source>
        <dbReference type="ARBA" id="ARBA00004167"/>
    </source>
</evidence>
<dbReference type="InterPro" id="IPR013783">
    <property type="entry name" value="Ig-like_fold"/>
</dbReference>
<feature type="domain" description="Ig-like" evidence="5">
    <location>
        <begin position="71"/>
        <end position="163"/>
    </location>
</feature>
<keyword evidence="4" id="KW-0812">Transmembrane</keyword>
<evidence type="ECO:0000313" key="8">
    <source>
        <dbReference type="Proteomes" id="UP000051574"/>
    </source>
</evidence>
<keyword evidence="4" id="KW-1133">Transmembrane helix</keyword>
<evidence type="ECO:0000256" key="4">
    <source>
        <dbReference type="SAM" id="Phobius"/>
    </source>
</evidence>
<gene>
    <name evidence="7" type="ORF">AMK59_2578</name>
</gene>
<evidence type="ECO:0000313" key="7">
    <source>
        <dbReference type="EMBL" id="KRT85296.1"/>
    </source>
</evidence>
<comment type="caution">
    <text evidence="7">The sequence shown here is derived from an EMBL/GenBank/DDBJ whole genome shotgun (WGS) entry which is preliminary data.</text>
</comment>
<dbReference type="SMART" id="SM00408">
    <property type="entry name" value="IGc2"/>
    <property type="match status" value="2"/>
</dbReference>
<dbReference type="SMART" id="SM00409">
    <property type="entry name" value="IG"/>
    <property type="match status" value="2"/>
</dbReference>
<name>A0A0T6BD88_9SCAR</name>
<dbReference type="InterPro" id="IPR013162">
    <property type="entry name" value="CD80_C2-set"/>
</dbReference>
<dbReference type="InterPro" id="IPR003598">
    <property type="entry name" value="Ig_sub2"/>
</dbReference>
<keyword evidence="8" id="KW-1185">Reference proteome</keyword>
<feature type="domain" description="Ig-like" evidence="5">
    <location>
        <begin position="168"/>
        <end position="256"/>
    </location>
</feature>
<dbReference type="AlphaFoldDB" id="A0A0T6BD88"/>
<reference evidence="7 8" key="1">
    <citation type="submission" date="2015-09" db="EMBL/GenBank/DDBJ databases">
        <title>Draft genome of the scarab beetle Oryctes borbonicus.</title>
        <authorList>
            <person name="Meyer J.M."/>
            <person name="Markov G.V."/>
            <person name="Baskaran P."/>
            <person name="Herrmann M."/>
            <person name="Sommer R.J."/>
            <person name="Roedelsperger C."/>
        </authorList>
    </citation>
    <scope>NUCLEOTIDE SEQUENCE [LARGE SCALE GENOMIC DNA]</scope>
    <source>
        <strain evidence="7">OB123</strain>
        <tissue evidence="7">Whole animal</tissue>
    </source>
</reference>
<dbReference type="InterPro" id="IPR007110">
    <property type="entry name" value="Ig-like_dom"/>
</dbReference>
<keyword evidence="3" id="KW-1015">Disulfide bond</keyword>
<dbReference type="CDD" id="cd00096">
    <property type="entry name" value="Ig"/>
    <property type="match status" value="1"/>
</dbReference>
<feature type="transmembrane region" description="Helical" evidence="4">
    <location>
        <begin position="376"/>
        <end position="401"/>
    </location>
</feature>
<feature type="domain" description="Fibronectin type-III" evidence="6">
    <location>
        <begin position="270"/>
        <end position="360"/>
    </location>
</feature>
<accession>A0A0T6BD88</accession>
<dbReference type="SUPFAM" id="SSF48726">
    <property type="entry name" value="Immunoglobulin"/>
    <property type="match status" value="3"/>
</dbReference>
<dbReference type="Pfam" id="PF13927">
    <property type="entry name" value="Ig_3"/>
    <property type="match status" value="2"/>
</dbReference>
<keyword evidence="2 4" id="KW-0472">Membrane</keyword>
<organism evidence="7 8">
    <name type="scientific">Oryctes borbonicus</name>
    <dbReference type="NCBI Taxonomy" id="1629725"/>
    <lineage>
        <taxon>Eukaryota</taxon>
        <taxon>Metazoa</taxon>
        <taxon>Ecdysozoa</taxon>
        <taxon>Arthropoda</taxon>
        <taxon>Hexapoda</taxon>
        <taxon>Insecta</taxon>
        <taxon>Pterygota</taxon>
        <taxon>Neoptera</taxon>
        <taxon>Endopterygota</taxon>
        <taxon>Coleoptera</taxon>
        <taxon>Polyphaga</taxon>
        <taxon>Scarabaeiformia</taxon>
        <taxon>Scarabaeidae</taxon>
        <taxon>Dynastinae</taxon>
        <taxon>Oryctes</taxon>
    </lineage>
</organism>
<dbReference type="InterPro" id="IPR036116">
    <property type="entry name" value="FN3_sf"/>
</dbReference>
<evidence type="ECO:0000259" key="6">
    <source>
        <dbReference type="PROSITE" id="PS50853"/>
    </source>
</evidence>
<evidence type="ECO:0000259" key="5">
    <source>
        <dbReference type="PROSITE" id="PS50835"/>
    </source>
</evidence>
<dbReference type="InterPro" id="IPR003961">
    <property type="entry name" value="FN3_dom"/>
</dbReference>
<comment type="subcellular location">
    <subcellularLocation>
        <location evidence="1">Membrane</location>
        <topology evidence="1">Single-pass membrane protein</topology>
    </subcellularLocation>
</comment>
<dbReference type="PROSITE" id="PS50835">
    <property type="entry name" value="IG_LIKE"/>
    <property type="match status" value="2"/>
</dbReference>
<dbReference type="GO" id="GO:0016020">
    <property type="term" value="C:membrane"/>
    <property type="evidence" value="ECO:0007669"/>
    <property type="project" value="UniProtKB-SubCell"/>
</dbReference>
<dbReference type="PANTHER" id="PTHR23278">
    <property type="entry name" value="SIDESTEP PROTEIN"/>
    <property type="match status" value="1"/>
</dbReference>
<dbReference type="Pfam" id="PF08205">
    <property type="entry name" value="C2-set_2"/>
    <property type="match status" value="1"/>
</dbReference>
<dbReference type="SUPFAM" id="SSF49265">
    <property type="entry name" value="Fibronectin type III"/>
    <property type="match status" value="1"/>
</dbReference>
<feature type="non-terminal residue" evidence="7">
    <location>
        <position position="452"/>
    </location>
</feature>
<proteinExistence type="predicted"/>
<dbReference type="InterPro" id="IPR036179">
    <property type="entry name" value="Ig-like_dom_sf"/>
</dbReference>
<evidence type="ECO:0000256" key="2">
    <source>
        <dbReference type="ARBA" id="ARBA00023136"/>
    </source>
</evidence>
<protein>
    <submittedName>
        <fullName evidence="7">Immunoglobulin</fullName>
    </submittedName>
</protein>
<sequence length="452" mass="49994">MSWWMDKRELKPPLYNNSQTDSADGNMSTSILTFVPTRLDNDRTLTCKAANHLVPHGIEEASIKLNVFYIPILHLTLGSNLNPEDIEEGDDVYFECKVNANPWAYKVLWKHNGQVIQQNQKGGVIMSNSDLALQQITKNQAGNYTCVASNVEGDGDSNTVELKVMYKPICRPGQKRTYGVARHEDAKVLCEVEAYPSPDSFKWSFNNSAETIDVPQTRYHSGQHRSSSTLTYTPVTELDYGTVMCWANNLAGRQVEPCVFLITAAGKPDPPYNCTILNQTTESLEVECAPGFDGGQPQYFLLEVYDEQTDILQANVSATFPLFTISGLESGKILKMIVYAANAKGRSEAVLLEGFTLKMAEKQTVLSLGTRDQIEIAPILGILVGIVTVLLLVTVVILGAIKIRTSQRDGSRVLRPGFLPVKEKVTLPLRSESEDLFEKDDKNPDVVPANKG</sequence>
<dbReference type="InterPro" id="IPR003599">
    <property type="entry name" value="Ig_sub"/>
</dbReference>
<dbReference type="PROSITE" id="PS50853">
    <property type="entry name" value="FN3"/>
    <property type="match status" value="1"/>
</dbReference>